<dbReference type="AlphaFoldDB" id="A0A5C4SVX4"/>
<dbReference type="InterPro" id="IPR018060">
    <property type="entry name" value="HTH_AraC"/>
</dbReference>
<dbReference type="Pfam" id="PF17853">
    <property type="entry name" value="GGDEF_2"/>
    <property type="match status" value="1"/>
</dbReference>
<dbReference type="PANTHER" id="PTHR43280:SF2">
    <property type="entry name" value="HTH-TYPE TRANSCRIPTIONAL REGULATOR EXSA"/>
    <property type="match status" value="1"/>
</dbReference>
<evidence type="ECO:0000256" key="1">
    <source>
        <dbReference type="ARBA" id="ARBA00023015"/>
    </source>
</evidence>
<gene>
    <name evidence="6" type="ORF">FE784_38525</name>
</gene>
<comment type="caution">
    <text evidence="6">The sequence shown here is derived from an EMBL/GenBank/DDBJ whole genome shotgun (WGS) entry which is preliminary data.</text>
</comment>
<dbReference type="InterPro" id="IPR009057">
    <property type="entry name" value="Homeodomain-like_sf"/>
</dbReference>
<dbReference type="Pfam" id="PF12833">
    <property type="entry name" value="HTH_18"/>
    <property type="match status" value="1"/>
</dbReference>
<dbReference type="SMART" id="SM00342">
    <property type="entry name" value="HTH_ARAC"/>
    <property type="match status" value="1"/>
</dbReference>
<dbReference type="SUPFAM" id="SSF46689">
    <property type="entry name" value="Homeodomain-like"/>
    <property type="match status" value="2"/>
</dbReference>
<name>A0A5C4SVX4_9BACL</name>
<keyword evidence="7" id="KW-1185">Reference proteome</keyword>
<dbReference type="Gene3D" id="1.10.10.60">
    <property type="entry name" value="Homeodomain-like"/>
    <property type="match status" value="2"/>
</dbReference>
<keyword evidence="4" id="KW-0812">Transmembrane</keyword>
<dbReference type="OrthoDB" id="1975037at2"/>
<evidence type="ECO:0000256" key="2">
    <source>
        <dbReference type="ARBA" id="ARBA00023125"/>
    </source>
</evidence>
<evidence type="ECO:0000256" key="3">
    <source>
        <dbReference type="ARBA" id="ARBA00023163"/>
    </source>
</evidence>
<feature type="transmembrane region" description="Helical" evidence="4">
    <location>
        <begin position="12"/>
        <end position="33"/>
    </location>
</feature>
<evidence type="ECO:0000313" key="6">
    <source>
        <dbReference type="EMBL" id="TNJ57391.1"/>
    </source>
</evidence>
<dbReference type="PROSITE" id="PS01124">
    <property type="entry name" value="HTH_ARAC_FAMILY_2"/>
    <property type="match status" value="1"/>
</dbReference>
<keyword evidence="1" id="KW-0805">Transcription regulation</keyword>
<protein>
    <submittedName>
        <fullName evidence="6">Helix-turn-helix transcriptional regulator</fullName>
    </submittedName>
</protein>
<evidence type="ECO:0000259" key="5">
    <source>
        <dbReference type="PROSITE" id="PS01124"/>
    </source>
</evidence>
<keyword evidence="3" id="KW-0804">Transcription</keyword>
<evidence type="ECO:0000313" key="7">
    <source>
        <dbReference type="Proteomes" id="UP000307943"/>
    </source>
</evidence>
<dbReference type="InterPro" id="IPR041522">
    <property type="entry name" value="CdaR_GGDEF"/>
</dbReference>
<proteinExistence type="predicted"/>
<dbReference type="PANTHER" id="PTHR43280">
    <property type="entry name" value="ARAC-FAMILY TRANSCRIPTIONAL REGULATOR"/>
    <property type="match status" value="1"/>
</dbReference>
<dbReference type="Proteomes" id="UP000307943">
    <property type="component" value="Unassembled WGS sequence"/>
</dbReference>
<feature type="transmembrane region" description="Helical" evidence="4">
    <location>
        <begin position="301"/>
        <end position="322"/>
    </location>
</feature>
<dbReference type="EMBL" id="VDCQ01000103">
    <property type="protein sequence ID" value="TNJ57391.1"/>
    <property type="molecule type" value="Genomic_DNA"/>
</dbReference>
<feature type="domain" description="HTH araC/xylS-type" evidence="5">
    <location>
        <begin position="674"/>
        <end position="772"/>
    </location>
</feature>
<keyword evidence="4" id="KW-1133">Transmembrane helix</keyword>
<keyword evidence="2" id="KW-0238">DNA-binding</keyword>
<dbReference type="GO" id="GO:0043565">
    <property type="term" value="F:sequence-specific DNA binding"/>
    <property type="evidence" value="ECO:0007669"/>
    <property type="project" value="InterPro"/>
</dbReference>
<keyword evidence="4" id="KW-0472">Membrane</keyword>
<reference evidence="6 7" key="1">
    <citation type="submission" date="2019-05" db="EMBL/GenBank/DDBJ databases">
        <title>We sequenced the genome of Paenibacillus hemerocallicola KCTC 33185 for further insight into its adaptation and study the phylogeny of Paenibacillus.</title>
        <authorList>
            <person name="Narsing Rao M.P."/>
        </authorList>
    </citation>
    <scope>NUCLEOTIDE SEQUENCE [LARGE SCALE GENOMIC DNA]</scope>
    <source>
        <strain evidence="6 7">KCTC 33185</strain>
    </source>
</reference>
<accession>A0A5C4SVX4</accession>
<sequence length="784" mass="88200">MKSHLKTNRLFFNILASFLSLLIPIIVIGFLTYGNFVAKLKADFADKMSRSLQSSAASVDLYLKTVQEVGISFFGDTAVQELLKPYSSYTLKERSDLIHIMKSLKRTGTIVAELAEDLFVYIDREKVYSASGVDDFDMYFEHIYKFERYGVSFWKESLASIRGVEILPPSVTHSPSGDKRVIPVVTTGVVRGNHALLVANVSVGLLSKTLQSNAVFASSKFVVLYSNRHILFSSGEDTAAEDNIGHLKQAFVDDGPGSLELKLGDTPYIASHMKSDIYGWEFYSLTPTGEFNKQAEGILDMIVTICAVLVVVGLVFSFIFAFRLYNPIRKIRDIIVDQEESFEPPGRDASGMNELETIGMGVRQLIRHNRKYQVELDVVSMEYMDNALLHLLQDREMPVEDDFVKLLREKLRFTKPDFICCSIWFHFKEPFYRDIQDVDRFVILNKLKKLVGGLLNEYVHAYVLEGKRHHYVCIVNTGDGVTGEASVRGALERFMETFRYDSLYCVIHAGIGRTYPGVDGLAKSYSDSVTALQHANSGDDFQIVGFDESAQERSIHYTFADEDRLVACLKVGDATALAAKIEEIIRTHAERSASIHSTGRLLTDMYNTGLRYLAEEGLRRIRFVSDDMHALLSDSRKLSMDYGPKQRALLEFFKQLATTVADRQQAFKSSSLVSTVMAHIETDYGNDLYLENISARMDVSSKYLSRIFKEKTGMNITDYINLIRIAKAKELLADSSLTIPEIAGRVGIYSRSTFLRIFKKMEGISPQDFRKSGISGSAGYTGTD</sequence>
<organism evidence="6 7">
    <name type="scientific">Paenibacillus hemerocallicola</name>
    <dbReference type="NCBI Taxonomy" id="1172614"/>
    <lineage>
        <taxon>Bacteria</taxon>
        <taxon>Bacillati</taxon>
        <taxon>Bacillota</taxon>
        <taxon>Bacilli</taxon>
        <taxon>Bacillales</taxon>
        <taxon>Paenibacillaceae</taxon>
        <taxon>Paenibacillus</taxon>
    </lineage>
</organism>
<dbReference type="GO" id="GO:0003700">
    <property type="term" value="F:DNA-binding transcription factor activity"/>
    <property type="evidence" value="ECO:0007669"/>
    <property type="project" value="InterPro"/>
</dbReference>
<dbReference type="RefSeq" id="WP_139607607.1">
    <property type="nucleotide sequence ID" value="NZ_VDCQ01000103.1"/>
</dbReference>
<evidence type="ECO:0000256" key="4">
    <source>
        <dbReference type="SAM" id="Phobius"/>
    </source>
</evidence>